<reference evidence="1" key="1">
    <citation type="submission" date="2022-08" db="UniProtKB">
        <authorList>
            <consortium name="EnsemblMetazoa"/>
        </authorList>
    </citation>
    <scope>IDENTIFICATION</scope>
</reference>
<dbReference type="AlphaFoldDB" id="A0A8W7P560"/>
<sequence length="139" mass="15787">MEEEKTDCDSAHAQMCQPILTLQALLDFDQGPHPWKNLVEPIAPRSRSRHLGDRYQLGATSQLPLADTVNGWDIRYYYLSAERLPVGIRIVDIGIKLHKEPDAHENDHALLGAIHLQAGIPAHRDRLLQRTVLVFDRPE</sequence>
<dbReference type="Proteomes" id="UP000075882">
    <property type="component" value="Unassembled WGS sequence"/>
</dbReference>
<name>A0A8W7P560_ANOCL</name>
<proteinExistence type="predicted"/>
<protein>
    <submittedName>
        <fullName evidence="1">Uncharacterized protein</fullName>
    </submittedName>
</protein>
<accession>A0A8W7P560</accession>
<evidence type="ECO:0000313" key="1">
    <source>
        <dbReference type="EnsemblMetazoa" id="ACOM026095-PA.1"/>
    </source>
</evidence>
<dbReference type="VEuPathDB" id="VectorBase:ACON2_036480"/>
<organism evidence="1">
    <name type="scientific">Anopheles coluzzii</name>
    <name type="common">African malaria mosquito</name>
    <dbReference type="NCBI Taxonomy" id="1518534"/>
    <lineage>
        <taxon>Eukaryota</taxon>
        <taxon>Metazoa</taxon>
        <taxon>Ecdysozoa</taxon>
        <taxon>Arthropoda</taxon>
        <taxon>Hexapoda</taxon>
        <taxon>Insecta</taxon>
        <taxon>Pterygota</taxon>
        <taxon>Neoptera</taxon>
        <taxon>Endopterygota</taxon>
        <taxon>Diptera</taxon>
        <taxon>Nematocera</taxon>
        <taxon>Culicoidea</taxon>
        <taxon>Culicidae</taxon>
        <taxon>Anophelinae</taxon>
        <taxon>Anopheles</taxon>
    </lineage>
</organism>
<dbReference type="EnsemblMetazoa" id="ACOM026095-RA">
    <property type="protein sequence ID" value="ACOM026095-PA.1"/>
    <property type="gene ID" value="ACOM026095"/>
</dbReference>